<evidence type="ECO:0000313" key="1">
    <source>
        <dbReference type="EMBL" id="JAH88185.1"/>
    </source>
</evidence>
<dbReference type="EMBL" id="GBXM01020392">
    <property type="protein sequence ID" value="JAH88185.1"/>
    <property type="molecule type" value="Transcribed_RNA"/>
</dbReference>
<name>A0A0E9WF32_ANGAN</name>
<reference evidence="1" key="2">
    <citation type="journal article" date="2015" name="Fish Shellfish Immunol.">
        <title>Early steps in the European eel (Anguilla anguilla)-Vibrio vulnificus interaction in the gills: Role of the RtxA13 toxin.</title>
        <authorList>
            <person name="Callol A."/>
            <person name="Pajuelo D."/>
            <person name="Ebbesson L."/>
            <person name="Teles M."/>
            <person name="MacKenzie S."/>
            <person name="Amaro C."/>
        </authorList>
    </citation>
    <scope>NUCLEOTIDE SEQUENCE</scope>
</reference>
<proteinExistence type="predicted"/>
<accession>A0A0E9WF32</accession>
<protein>
    <submittedName>
        <fullName evidence="1">Uncharacterized protein</fullName>
    </submittedName>
</protein>
<dbReference type="AlphaFoldDB" id="A0A0E9WF32"/>
<reference evidence="1" key="1">
    <citation type="submission" date="2014-11" db="EMBL/GenBank/DDBJ databases">
        <authorList>
            <person name="Amaro Gonzalez C."/>
        </authorList>
    </citation>
    <scope>NUCLEOTIDE SEQUENCE</scope>
</reference>
<organism evidence="1">
    <name type="scientific">Anguilla anguilla</name>
    <name type="common">European freshwater eel</name>
    <name type="synonym">Muraena anguilla</name>
    <dbReference type="NCBI Taxonomy" id="7936"/>
    <lineage>
        <taxon>Eukaryota</taxon>
        <taxon>Metazoa</taxon>
        <taxon>Chordata</taxon>
        <taxon>Craniata</taxon>
        <taxon>Vertebrata</taxon>
        <taxon>Euteleostomi</taxon>
        <taxon>Actinopterygii</taxon>
        <taxon>Neopterygii</taxon>
        <taxon>Teleostei</taxon>
        <taxon>Anguilliformes</taxon>
        <taxon>Anguillidae</taxon>
        <taxon>Anguilla</taxon>
    </lineage>
</organism>
<sequence>MIILIYNTSWRHSSSRPISQKGHASPKIGPMIALTASFTGWLSSQVHRRP</sequence>